<reference evidence="3" key="1">
    <citation type="submission" date="2024-07" db="EMBL/GenBank/DDBJ databases">
        <title>Two chromosome-level genome assemblies of Korean endemic species Abeliophyllum distichum and Forsythia ovata (Oleaceae).</title>
        <authorList>
            <person name="Jang H."/>
        </authorList>
    </citation>
    <scope>NUCLEOTIDE SEQUENCE [LARGE SCALE GENOMIC DNA]</scope>
</reference>
<dbReference type="EMBL" id="JBFOLK010000013">
    <property type="protein sequence ID" value="KAL2467124.1"/>
    <property type="molecule type" value="Genomic_DNA"/>
</dbReference>
<dbReference type="AlphaFoldDB" id="A0ABD1PVY9"/>
<comment type="caution">
    <text evidence="2">The sequence shown here is derived from an EMBL/GenBank/DDBJ whole genome shotgun (WGS) entry which is preliminary data.</text>
</comment>
<keyword evidence="3" id="KW-1185">Reference proteome</keyword>
<proteinExistence type="predicted"/>
<feature type="region of interest" description="Disordered" evidence="1">
    <location>
        <begin position="1"/>
        <end position="20"/>
    </location>
</feature>
<gene>
    <name evidence="2" type="ORF">Adt_42975</name>
</gene>
<protein>
    <submittedName>
        <fullName evidence="2">Uncharacterized protein</fullName>
    </submittedName>
</protein>
<name>A0ABD1PVY9_9LAMI</name>
<feature type="compositionally biased region" description="Basic and acidic residues" evidence="1">
    <location>
        <begin position="7"/>
        <end position="20"/>
    </location>
</feature>
<accession>A0ABD1PVY9</accession>
<dbReference type="Proteomes" id="UP001604336">
    <property type="component" value="Unassembled WGS sequence"/>
</dbReference>
<evidence type="ECO:0000313" key="3">
    <source>
        <dbReference type="Proteomes" id="UP001604336"/>
    </source>
</evidence>
<sequence length="115" mass="13572">MFVPLPRDFKQPKMEKYDESSDPVDHLRAFVDLISKLAKKIAIELMQLTQDKDEMLKDFTALFNRATLEINDLQMFEVITAMMSKTHMHSFKMSLSKNPSDMMHELLRRVDEYVD</sequence>
<evidence type="ECO:0000313" key="2">
    <source>
        <dbReference type="EMBL" id="KAL2467124.1"/>
    </source>
</evidence>
<organism evidence="2 3">
    <name type="scientific">Abeliophyllum distichum</name>
    <dbReference type="NCBI Taxonomy" id="126358"/>
    <lineage>
        <taxon>Eukaryota</taxon>
        <taxon>Viridiplantae</taxon>
        <taxon>Streptophyta</taxon>
        <taxon>Embryophyta</taxon>
        <taxon>Tracheophyta</taxon>
        <taxon>Spermatophyta</taxon>
        <taxon>Magnoliopsida</taxon>
        <taxon>eudicotyledons</taxon>
        <taxon>Gunneridae</taxon>
        <taxon>Pentapetalae</taxon>
        <taxon>asterids</taxon>
        <taxon>lamiids</taxon>
        <taxon>Lamiales</taxon>
        <taxon>Oleaceae</taxon>
        <taxon>Forsythieae</taxon>
        <taxon>Abeliophyllum</taxon>
    </lineage>
</organism>
<evidence type="ECO:0000256" key="1">
    <source>
        <dbReference type="SAM" id="MobiDB-lite"/>
    </source>
</evidence>